<dbReference type="PANTHER" id="PTHR45856">
    <property type="entry name" value="ALPHA/BETA-HYDROLASES SUPERFAMILY PROTEIN"/>
    <property type="match status" value="1"/>
</dbReference>
<feature type="compositionally biased region" description="Gly residues" evidence="1">
    <location>
        <begin position="173"/>
        <end position="183"/>
    </location>
</feature>
<evidence type="ECO:0000259" key="2">
    <source>
        <dbReference type="Pfam" id="PF01764"/>
    </source>
</evidence>
<evidence type="ECO:0000256" key="1">
    <source>
        <dbReference type="SAM" id="MobiDB-lite"/>
    </source>
</evidence>
<name>A0A7S4MZD3_9STRA</name>
<dbReference type="InterPro" id="IPR051218">
    <property type="entry name" value="Sec_MonoDiacylglyc_Lipase"/>
</dbReference>
<reference evidence="3" key="1">
    <citation type="submission" date="2021-01" db="EMBL/GenBank/DDBJ databases">
        <authorList>
            <person name="Corre E."/>
            <person name="Pelletier E."/>
            <person name="Niang G."/>
            <person name="Scheremetjew M."/>
            <person name="Finn R."/>
            <person name="Kale V."/>
            <person name="Holt S."/>
            <person name="Cochrane G."/>
            <person name="Meng A."/>
            <person name="Brown T."/>
            <person name="Cohen L."/>
        </authorList>
    </citation>
    <scope>NUCLEOTIDE SEQUENCE</scope>
    <source>
        <strain evidence="3">Isolate 1302-5</strain>
    </source>
</reference>
<protein>
    <recommendedName>
        <fullName evidence="2">Fungal lipase-type domain-containing protein</fullName>
    </recommendedName>
</protein>
<dbReference type="GO" id="GO:0006629">
    <property type="term" value="P:lipid metabolic process"/>
    <property type="evidence" value="ECO:0007669"/>
    <property type="project" value="InterPro"/>
</dbReference>
<organism evidence="3">
    <name type="scientific">Odontella aurita</name>
    <dbReference type="NCBI Taxonomy" id="265563"/>
    <lineage>
        <taxon>Eukaryota</taxon>
        <taxon>Sar</taxon>
        <taxon>Stramenopiles</taxon>
        <taxon>Ochrophyta</taxon>
        <taxon>Bacillariophyta</taxon>
        <taxon>Mediophyceae</taxon>
        <taxon>Biddulphiophycidae</taxon>
        <taxon>Eupodiscales</taxon>
        <taxon>Odontellaceae</taxon>
        <taxon>Odontella</taxon>
    </lineage>
</organism>
<gene>
    <name evidence="3" type="ORF">OAUR00152_LOCUS23071</name>
</gene>
<dbReference type="SUPFAM" id="SSF53474">
    <property type="entry name" value="alpha/beta-Hydrolases"/>
    <property type="match status" value="1"/>
</dbReference>
<evidence type="ECO:0000313" key="3">
    <source>
        <dbReference type="EMBL" id="CAE2254380.1"/>
    </source>
</evidence>
<feature type="compositionally biased region" description="Low complexity" evidence="1">
    <location>
        <begin position="48"/>
        <end position="58"/>
    </location>
</feature>
<dbReference type="Gene3D" id="3.40.50.1820">
    <property type="entry name" value="alpha/beta hydrolase"/>
    <property type="match status" value="1"/>
</dbReference>
<dbReference type="EMBL" id="HBKQ01033696">
    <property type="protein sequence ID" value="CAE2254380.1"/>
    <property type="molecule type" value="Transcribed_RNA"/>
</dbReference>
<dbReference type="Pfam" id="PF01764">
    <property type="entry name" value="Lipase_3"/>
    <property type="match status" value="1"/>
</dbReference>
<feature type="domain" description="Fungal lipase-type" evidence="2">
    <location>
        <begin position="206"/>
        <end position="275"/>
    </location>
</feature>
<dbReference type="InterPro" id="IPR002921">
    <property type="entry name" value="Fungal_lipase-type"/>
</dbReference>
<feature type="compositionally biased region" description="Basic and acidic residues" evidence="1">
    <location>
        <begin position="376"/>
        <end position="385"/>
    </location>
</feature>
<dbReference type="AlphaFoldDB" id="A0A7S4MZD3"/>
<dbReference type="PANTHER" id="PTHR45856:SF24">
    <property type="entry name" value="FUNGAL LIPASE-LIKE DOMAIN-CONTAINING PROTEIN"/>
    <property type="match status" value="1"/>
</dbReference>
<sequence>MLRYALSQVHRGFLNAYARVEAGSVLRVSGGGGGRKRRANSYPGGMGRRSSSDSSSGDPDVLRGLHGRFGGCTPRPTDRQERRWSKAQEKEERKQEKKERKREKKERKEKVKLLRHNKKTRADYIGDEEVGREDNGDEDDEATNVATDTSLVAYLGPLHNLSSSPHDSNGNNTTGGGGSGAAAGPGCPTRGERLMDIVREVASDVLKAGGTLHISGHSLGGALATLAGLDLVVNLPRDVPVHRLHVWTFGAPEVADGAFFEAASWAYPRLRRLVHRRWVSSPNGGVPAGGLPLGGGTGGGVANFRRYVTLSEGCKADAISGVASALTRGRTARRIGGLQRGGVPAHPVEPHYLPPPPKNPPPPKLAATLRRSSQSKVEEGRKATTEAEGEGGASGGGGGRAAGNALLAHIVSNYLGGISRESSDHPLRSDFPPSLAMWLGENAGDLPPVGEG</sequence>
<feature type="compositionally biased region" description="Acidic residues" evidence="1">
    <location>
        <begin position="125"/>
        <end position="142"/>
    </location>
</feature>
<feature type="compositionally biased region" description="Basic and acidic residues" evidence="1">
    <location>
        <begin position="76"/>
        <end position="98"/>
    </location>
</feature>
<dbReference type="InterPro" id="IPR029058">
    <property type="entry name" value="AB_hydrolase_fold"/>
</dbReference>
<feature type="region of interest" description="Disordered" evidence="1">
    <location>
        <begin position="26"/>
        <end position="142"/>
    </location>
</feature>
<feature type="compositionally biased region" description="Pro residues" evidence="1">
    <location>
        <begin position="352"/>
        <end position="364"/>
    </location>
</feature>
<accession>A0A7S4MZD3</accession>
<feature type="region of interest" description="Disordered" evidence="1">
    <location>
        <begin position="333"/>
        <end position="398"/>
    </location>
</feature>
<feature type="region of interest" description="Disordered" evidence="1">
    <location>
        <begin position="157"/>
        <end position="187"/>
    </location>
</feature>
<proteinExistence type="predicted"/>